<evidence type="ECO:0000313" key="2">
    <source>
        <dbReference type="EMBL" id="CAH9074344.1"/>
    </source>
</evidence>
<dbReference type="Proteomes" id="UP001152484">
    <property type="component" value="Unassembled WGS sequence"/>
</dbReference>
<feature type="coiled-coil region" evidence="1">
    <location>
        <begin position="8"/>
        <end position="42"/>
    </location>
</feature>
<sequence length="112" mass="12904">MMLLSRDREESQTLLNAARKLIADLQDRASKGEKAMAELADMEERIRCRDWQINDLKAKVKVAETARMKFDKADGDNPPVPYTANVSKITKHGVIDYQRRKWLSVAREETAR</sequence>
<comment type="caution">
    <text evidence="2">The sequence shown here is derived from an EMBL/GenBank/DDBJ whole genome shotgun (WGS) entry which is preliminary data.</text>
</comment>
<organism evidence="2 3">
    <name type="scientific">Cuscuta europaea</name>
    <name type="common">European dodder</name>
    <dbReference type="NCBI Taxonomy" id="41803"/>
    <lineage>
        <taxon>Eukaryota</taxon>
        <taxon>Viridiplantae</taxon>
        <taxon>Streptophyta</taxon>
        <taxon>Embryophyta</taxon>
        <taxon>Tracheophyta</taxon>
        <taxon>Spermatophyta</taxon>
        <taxon>Magnoliopsida</taxon>
        <taxon>eudicotyledons</taxon>
        <taxon>Gunneridae</taxon>
        <taxon>Pentapetalae</taxon>
        <taxon>asterids</taxon>
        <taxon>lamiids</taxon>
        <taxon>Solanales</taxon>
        <taxon>Convolvulaceae</taxon>
        <taxon>Cuscuteae</taxon>
        <taxon>Cuscuta</taxon>
        <taxon>Cuscuta subgen. Cuscuta</taxon>
    </lineage>
</organism>
<accession>A0A9P1E2R6</accession>
<dbReference type="OrthoDB" id="10467271at2759"/>
<reference evidence="2" key="1">
    <citation type="submission" date="2022-07" db="EMBL/GenBank/DDBJ databases">
        <authorList>
            <person name="Macas J."/>
            <person name="Novak P."/>
            <person name="Neumann P."/>
        </authorList>
    </citation>
    <scope>NUCLEOTIDE SEQUENCE</scope>
</reference>
<dbReference type="AlphaFoldDB" id="A0A9P1E2R6"/>
<keyword evidence="3" id="KW-1185">Reference proteome</keyword>
<evidence type="ECO:0000313" key="3">
    <source>
        <dbReference type="Proteomes" id="UP001152484"/>
    </source>
</evidence>
<protein>
    <submittedName>
        <fullName evidence="2">Uncharacterized protein</fullName>
    </submittedName>
</protein>
<name>A0A9P1E2R6_CUSEU</name>
<dbReference type="EMBL" id="CAMAPE010000009">
    <property type="protein sequence ID" value="CAH9074344.1"/>
    <property type="molecule type" value="Genomic_DNA"/>
</dbReference>
<gene>
    <name evidence="2" type="ORF">CEURO_LOCUS5116</name>
</gene>
<keyword evidence="1" id="KW-0175">Coiled coil</keyword>
<evidence type="ECO:0000256" key="1">
    <source>
        <dbReference type="SAM" id="Coils"/>
    </source>
</evidence>
<proteinExistence type="predicted"/>